<evidence type="ECO:0000259" key="1">
    <source>
        <dbReference type="Pfam" id="PF18480"/>
    </source>
</evidence>
<dbReference type="OrthoDB" id="3216372at2"/>
<reference evidence="2" key="1">
    <citation type="submission" date="2016-01" db="EMBL/GenBank/DDBJ databases">
        <authorList>
            <person name="Mcilroy J.S."/>
            <person name="Karst M S."/>
            <person name="Albertsen M."/>
        </authorList>
    </citation>
    <scope>NUCLEOTIDE SEQUENCE</scope>
    <source>
        <strain evidence="2">Cfx-K</strain>
    </source>
</reference>
<protein>
    <recommendedName>
        <fullName evidence="1">DUF5615 domain-containing protein</fullName>
    </recommendedName>
</protein>
<dbReference type="Proteomes" id="UP000215027">
    <property type="component" value="Chromosome I"/>
</dbReference>
<keyword evidence="3" id="KW-1185">Reference proteome</keyword>
<dbReference type="EMBL" id="LN890655">
    <property type="protein sequence ID" value="CUS04094.2"/>
    <property type="molecule type" value="Genomic_DNA"/>
</dbReference>
<name>A0A160T2Y5_9CHLR</name>
<evidence type="ECO:0000313" key="2">
    <source>
        <dbReference type="EMBL" id="CUS04094.2"/>
    </source>
</evidence>
<sequence length="117" mass="13552">MRFKIDENLPVEVRDTLHRAGFDATTVGDENLSDSPDPNLAAVCREEGLTILTLDLDFADIRAYPPDEYDGIIVLRTQRQDKYTVLAIVERLITPLRSETVNKRLWIVDERRIRIRE</sequence>
<dbReference type="RefSeq" id="WP_095043488.1">
    <property type="nucleotide sequence ID" value="NZ_LN890655.1"/>
</dbReference>
<gene>
    <name evidence="2" type="ORF">CFX0092_A2216</name>
</gene>
<dbReference type="Pfam" id="PF18480">
    <property type="entry name" value="DUF5615"/>
    <property type="match status" value="1"/>
</dbReference>
<dbReference type="InterPro" id="IPR041049">
    <property type="entry name" value="DUF5615"/>
</dbReference>
<dbReference type="KEGG" id="pbf:CFX0092_A2216"/>
<dbReference type="AlphaFoldDB" id="A0A160T2Y5"/>
<organism evidence="2 3">
    <name type="scientific">Candidatus Promineifilum breve</name>
    <dbReference type="NCBI Taxonomy" id="1806508"/>
    <lineage>
        <taxon>Bacteria</taxon>
        <taxon>Bacillati</taxon>
        <taxon>Chloroflexota</taxon>
        <taxon>Ardenticatenia</taxon>
        <taxon>Candidatus Promineifilales</taxon>
        <taxon>Candidatus Promineifilaceae</taxon>
        <taxon>Candidatus Promineifilum</taxon>
    </lineage>
</organism>
<accession>A0A160T2Y5</accession>
<evidence type="ECO:0000313" key="3">
    <source>
        <dbReference type="Proteomes" id="UP000215027"/>
    </source>
</evidence>
<feature type="domain" description="DUF5615" evidence="1">
    <location>
        <begin position="1"/>
        <end position="110"/>
    </location>
</feature>
<proteinExistence type="predicted"/>